<sequence>MEVSQRGQRDEITRLETEISTITHDAGDGPDGLRAQVLQLRTERNAFERHTILAREDLHQADADRDRLHQEATQAGDEIRDLQEQVRVLERATDDARSESATALASYKRISSHLTQPQLDHEGGSPLGGSTPLAQADRDRAMADLALARAILTQVTSERDRAFKQLTQFTEDRDRALLDRDTALQYRDQTIAERDQVRLDLYTEATRAAQLDDDLGVIRLELKGWEGRMTDL</sequence>
<protein>
    <submittedName>
        <fullName evidence="3">Uncharacterized protein</fullName>
    </submittedName>
</protein>
<dbReference type="Proteomes" id="UP000198211">
    <property type="component" value="Unassembled WGS sequence"/>
</dbReference>
<organism evidence="3 4">
    <name type="scientific">Phytophthora megakarya</name>
    <dbReference type="NCBI Taxonomy" id="4795"/>
    <lineage>
        <taxon>Eukaryota</taxon>
        <taxon>Sar</taxon>
        <taxon>Stramenopiles</taxon>
        <taxon>Oomycota</taxon>
        <taxon>Peronosporomycetes</taxon>
        <taxon>Peronosporales</taxon>
        <taxon>Peronosporaceae</taxon>
        <taxon>Phytophthora</taxon>
    </lineage>
</organism>
<proteinExistence type="predicted"/>
<evidence type="ECO:0000313" key="3">
    <source>
        <dbReference type="EMBL" id="OWZ04488.1"/>
    </source>
</evidence>
<dbReference type="EMBL" id="NBNE01004941">
    <property type="protein sequence ID" value="OWZ04488.1"/>
    <property type="molecule type" value="Genomic_DNA"/>
</dbReference>
<keyword evidence="4" id="KW-1185">Reference proteome</keyword>
<dbReference type="AlphaFoldDB" id="A0A225VI18"/>
<reference evidence="4" key="1">
    <citation type="submission" date="2017-03" db="EMBL/GenBank/DDBJ databases">
        <title>Phytopthora megakarya and P. palmivora, two closely related causual agents of cacao black pod achieved similar genome size and gene model numbers by different mechanisms.</title>
        <authorList>
            <person name="Ali S."/>
            <person name="Shao J."/>
            <person name="Larry D.J."/>
            <person name="Kronmiller B."/>
            <person name="Shen D."/>
            <person name="Strem M.D."/>
            <person name="Melnick R.L."/>
            <person name="Guiltinan M.J."/>
            <person name="Tyler B.M."/>
            <person name="Meinhardt L.W."/>
            <person name="Bailey B.A."/>
        </authorList>
    </citation>
    <scope>NUCLEOTIDE SEQUENCE [LARGE SCALE GENOMIC DNA]</scope>
    <source>
        <strain evidence="4">zdho120</strain>
    </source>
</reference>
<accession>A0A225VI18</accession>
<keyword evidence="1" id="KW-0175">Coiled coil</keyword>
<name>A0A225VI18_9STRA</name>
<feature type="region of interest" description="Disordered" evidence="2">
    <location>
        <begin position="113"/>
        <end position="134"/>
    </location>
</feature>
<gene>
    <name evidence="3" type="ORF">PHMEG_00023605</name>
</gene>
<feature type="coiled-coil region" evidence="1">
    <location>
        <begin position="65"/>
        <end position="99"/>
    </location>
</feature>
<evidence type="ECO:0000256" key="1">
    <source>
        <dbReference type="SAM" id="Coils"/>
    </source>
</evidence>
<evidence type="ECO:0000256" key="2">
    <source>
        <dbReference type="SAM" id="MobiDB-lite"/>
    </source>
</evidence>
<comment type="caution">
    <text evidence="3">The sequence shown here is derived from an EMBL/GenBank/DDBJ whole genome shotgun (WGS) entry which is preliminary data.</text>
</comment>
<evidence type="ECO:0000313" key="4">
    <source>
        <dbReference type="Proteomes" id="UP000198211"/>
    </source>
</evidence>